<dbReference type="EMBL" id="LJSK01000008">
    <property type="protein sequence ID" value="KPI90253.1"/>
    <property type="molecule type" value="Genomic_DNA"/>
</dbReference>
<dbReference type="SUPFAM" id="SSF54236">
    <property type="entry name" value="Ubiquitin-like"/>
    <property type="match status" value="1"/>
</dbReference>
<sequence>MKLAPRKRRERADYLLENAAALQLGRLYLGWGKKRRRGGAAAAPAPARQRKRRPPGQAPTQAARHCKRRRAAPPPTKSPTPAPPPHAPSSAVDNADYNEMLTVIVRTMNGSSFRLVLRADTILHDLKYQILSMIAPGPVPPNPLRLPMLVMNGRALMPDNATLRSLRLPTLATIYCFPESC</sequence>
<feature type="region of interest" description="Disordered" evidence="1">
    <location>
        <begin position="34"/>
        <end position="93"/>
    </location>
</feature>
<comment type="caution">
    <text evidence="3">The sequence shown here is derived from an EMBL/GenBank/DDBJ whole genome shotgun (WGS) entry which is preliminary data.</text>
</comment>
<evidence type="ECO:0000313" key="4">
    <source>
        <dbReference type="Proteomes" id="UP000038009"/>
    </source>
</evidence>
<name>A0A0N1IMG1_LEPSE</name>
<reference evidence="3 4" key="1">
    <citation type="journal article" date="2015" name="PLoS Pathog.">
        <title>Leptomonas seymouri: Adaptations to the Dixenous Life Cycle Analyzed by Genome Sequencing, Transcriptome Profiling and Co-infection with Leishmania donovani.</title>
        <authorList>
            <person name="Kraeva N."/>
            <person name="Butenko A."/>
            <person name="Hlavacova J."/>
            <person name="Kostygov A."/>
            <person name="Myskova J."/>
            <person name="Grybchuk D."/>
            <person name="Lestinova T."/>
            <person name="Votypka J."/>
            <person name="Volf P."/>
            <person name="Opperdoes F."/>
            <person name="Flegontov P."/>
            <person name="Lukes J."/>
            <person name="Yurchenko V."/>
        </authorList>
    </citation>
    <scope>NUCLEOTIDE SEQUENCE [LARGE SCALE GENOMIC DNA]</scope>
    <source>
        <strain evidence="3 4">ATCC 30220</strain>
    </source>
</reference>
<evidence type="ECO:0000259" key="2">
    <source>
        <dbReference type="PROSITE" id="PS50053"/>
    </source>
</evidence>
<feature type="domain" description="Ubiquitin-like" evidence="2">
    <location>
        <begin position="101"/>
        <end position="175"/>
    </location>
</feature>
<dbReference type="InterPro" id="IPR000626">
    <property type="entry name" value="Ubiquitin-like_dom"/>
</dbReference>
<protein>
    <recommendedName>
        <fullName evidence="2">Ubiquitin-like domain-containing protein</fullName>
    </recommendedName>
</protein>
<gene>
    <name evidence="3" type="ORF">ABL78_0635</name>
</gene>
<dbReference type="VEuPathDB" id="TriTrypDB:Lsey_0008_0400"/>
<feature type="compositionally biased region" description="Pro residues" evidence="1">
    <location>
        <begin position="72"/>
        <end position="87"/>
    </location>
</feature>
<dbReference type="CDD" id="cd17039">
    <property type="entry name" value="Ubl_ubiquitin_like"/>
    <property type="match status" value="1"/>
</dbReference>
<dbReference type="OrthoDB" id="273907at2759"/>
<dbReference type="InterPro" id="IPR029071">
    <property type="entry name" value="Ubiquitin-like_domsf"/>
</dbReference>
<dbReference type="Proteomes" id="UP000038009">
    <property type="component" value="Unassembled WGS sequence"/>
</dbReference>
<evidence type="ECO:0000256" key="1">
    <source>
        <dbReference type="SAM" id="MobiDB-lite"/>
    </source>
</evidence>
<evidence type="ECO:0000313" key="3">
    <source>
        <dbReference type="EMBL" id="KPI90253.1"/>
    </source>
</evidence>
<keyword evidence="4" id="KW-1185">Reference proteome</keyword>
<dbReference type="PROSITE" id="PS50053">
    <property type="entry name" value="UBIQUITIN_2"/>
    <property type="match status" value="1"/>
</dbReference>
<organism evidence="3 4">
    <name type="scientific">Leptomonas seymouri</name>
    <dbReference type="NCBI Taxonomy" id="5684"/>
    <lineage>
        <taxon>Eukaryota</taxon>
        <taxon>Discoba</taxon>
        <taxon>Euglenozoa</taxon>
        <taxon>Kinetoplastea</taxon>
        <taxon>Metakinetoplastina</taxon>
        <taxon>Trypanosomatida</taxon>
        <taxon>Trypanosomatidae</taxon>
        <taxon>Leishmaniinae</taxon>
        <taxon>Leptomonas</taxon>
    </lineage>
</organism>
<proteinExistence type="predicted"/>
<dbReference type="AlphaFoldDB" id="A0A0N1IMG1"/>
<accession>A0A0N1IMG1</accession>